<name>D4YY06_SPHIU</name>
<dbReference type="EMBL" id="AP010803">
    <property type="protein sequence ID" value="BAI95238.1"/>
    <property type="molecule type" value="Genomic_DNA"/>
</dbReference>
<dbReference type="eggNOG" id="ENOG5033D4Z">
    <property type="taxonomic scope" value="Bacteria"/>
</dbReference>
<protein>
    <recommendedName>
        <fullName evidence="3">Capsule biosynthesis protein</fullName>
    </recommendedName>
</protein>
<dbReference type="Proteomes" id="UP000007753">
    <property type="component" value="Chromosome 1"/>
</dbReference>
<proteinExistence type="predicted"/>
<dbReference type="GeneID" id="29272091"/>
<dbReference type="InterPro" id="IPR045936">
    <property type="entry name" value="DUF6356"/>
</dbReference>
<accession>D4YY06</accession>
<organism evidence="1 2">
    <name type="scientific">Sphingobium indicum (strain DSM 16413 / CCM 7287 / MTCC 6362 / UT26 / NBRC 101211 / UT26S)</name>
    <name type="common">Sphingobium japonicum</name>
    <dbReference type="NCBI Taxonomy" id="452662"/>
    <lineage>
        <taxon>Bacteria</taxon>
        <taxon>Pseudomonadati</taxon>
        <taxon>Pseudomonadota</taxon>
        <taxon>Alphaproteobacteria</taxon>
        <taxon>Sphingomonadales</taxon>
        <taxon>Sphingomonadaceae</taxon>
        <taxon>Sphingobium</taxon>
    </lineage>
</organism>
<dbReference type="HOGENOM" id="CLU_184434_1_0_5"/>
<keyword evidence="2" id="KW-1185">Reference proteome</keyword>
<dbReference type="STRING" id="452662.SJA_C1-04040"/>
<evidence type="ECO:0000313" key="2">
    <source>
        <dbReference type="Proteomes" id="UP000007753"/>
    </source>
</evidence>
<reference evidence="1 2" key="1">
    <citation type="journal article" date="2010" name="J. Bacteriol.">
        <title>Complete genome sequence of the representative gamma-hexachlorocyclohexane-degrading bacterium Sphingobium japonicum UT26.</title>
        <authorList>
            <person name="Nagata Y."/>
            <person name="Ohtsubo Y."/>
            <person name="Endo R."/>
            <person name="Ichikawa N."/>
            <person name="Ankai A."/>
            <person name="Oguchi A."/>
            <person name="Fukui S."/>
            <person name="Fujita N."/>
            <person name="Tsuda M."/>
        </authorList>
    </citation>
    <scope>NUCLEOTIDE SEQUENCE [LARGE SCALE GENOMIC DNA]</scope>
    <source>
        <strain evidence="2">DSM 16413 / CCM 7287 / MTCC 6362 / UT26 / NBRC 101211 / UT26S</strain>
    </source>
</reference>
<gene>
    <name evidence="1" type="ordered locus">SJA_C1-04040</name>
</gene>
<sequence length="62" mass="7084">MIDRLFLKHPRDVHESYGEHFEVATRFGFLMVRAGLACMVHGLVPAFFTRTGSATVKRLYAE</sequence>
<evidence type="ECO:0008006" key="3">
    <source>
        <dbReference type="Google" id="ProtNLM"/>
    </source>
</evidence>
<evidence type="ECO:0000313" key="1">
    <source>
        <dbReference type="EMBL" id="BAI95238.1"/>
    </source>
</evidence>
<dbReference type="AlphaFoldDB" id="D4YY06"/>
<dbReference type="KEGG" id="sjp:SJA_C1-04040"/>
<dbReference type="RefSeq" id="WP_013039018.1">
    <property type="nucleotide sequence ID" value="NC_014006.1"/>
</dbReference>
<dbReference type="Pfam" id="PF19883">
    <property type="entry name" value="DUF6356"/>
    <property type="match status" value="1"/>
</dbReference>